<dbReference type="InterPro" id="IPR035996">
    <property type="entry name" value="4pyrrol_Methylase_sf"/>
</dbReference>
<evidence type="ECO:0000313" key="9">
    <source>
        <dbReference type="Proteomes" id="UP000245793"/>
    </source>
</evidence>
<accession>A0A2U1E5F8</accession>
<dbReference type="NCBIfam" id="TIGR00096">
    <property type="entry name" value="16S rRNA (cytidine(1402)-2'-O)-methyltransferase"/>
    <property type="match status" value="1"/>
</dbReference>
<sequence length="271" mass="31066">MEGMLYIVPTPVGNLKDITYRAIEVLKSSDYIYCEDTRTSAVFLNFYDIKTERRSFHKFNERSKVDEIIDLVYSGKTISVISDAGTPGISDPCGILVSEIDAKFVRTLPGATAFVPALVNSGLSTDEFTFIGFLPPKKNERMKKLESLLDMTQTLIFYESPHRAEETLLDMQTVFKTRNAALVREISKIYEETVRFNFSEIPFDKITFKGEMVILVEGGEEKAIDIWPRVREIMESGMSAKSILKQIKEEYKNEEIKRNEIYDFVLKNSKE</sequence>
<dbReference type="HAMAP" id="MF_01877">
    <property type="entry name" value="16SrRNA_methyltr_I"/>
    <property type="match status" value="1"/>
</dbReference>
<dbReference type="GO" id="GO:0070677">
    <property type="term" value="F:rRNA (cytosine-2'-O-)-methyltransferase activity"/>
    <property type="evidence" value="ECO:0007669"/>
    <property type="project" value="UniProtKB-UniRule"/>
</dbReference>
<keyword evidence="5 6" id="KW-0949">S-adenosyl-L-methionine</keyword>
<protein>
    <recommendedName>
        <fullName evidence="6">Ribosomal RNA small subunit methyltransferase I</fullName>
        <ecNumber evidence="6">2.1.1.198</ecNumber>
    </recommendedName>
    <alternativeName>
        <fullName evidence="6">16S rRNA 2'-O-ribose C1402 methyltransferase</fullName>
    </alternativeName>
    <alternativeName>
        <fullName evidence="6">rRNA (cytidine-2'-O-)-methyltransferase RsmI</fullName>
    </alternativeName>
</protein>
<evidence type="ECO:0000256" key="2">
    <source>
        <dbReference type="ARBA" id="ARBA00022552"/>
    </source>
</evidence>
<organism evidence="8 9">
    <name type="scientific">Ezakiella coagulans</name>
    <dbReference type="NCBI Taxonomy" id="46507"/>
    <lineage>
        <taxon>Bacteria</taxon>
        <taxon>Bacillati</taxon>
        <taxon>Bacillota</taxon>
        <taxon>Tissierellia</taxon>
        <taxon>Ezakiella</taxon>
    </lineage>
</organism>
<feature type="domain" description="Tetrapyrrole methylase" evidence="7">
    <location>
        <begin position="4"/>
        <end position="201"/>
    </location>
</feature>
<dbReference type="FunFam" id="3.30.950.10:FF:000002">
    <property type="entry name" value="Ribosomal RNA small subunit methyltransferase I"/>
    <property type="match status" value="1"/>
</dbReference>
<dbReference type="PANTHER" id="PTHR46111:SF1">
    <property type="entry name" value="RIBOSOMAL RNA SMALL SUBUNIT METHYLTRANSFERASE I"/>
    <property type="match status" value="1"/>
</dbReference>
<evidence type="ECO:0000256" key="1">
    <source>
        <dbReference type="ARBA" id="ARBA00022490"/>
    </source>
</evidence>
<dbReference type="Gene3D" id="3.40.1010.10">
    <property type="entry name" value="Cobalt-precorrin-4 Transmethylase, Domain 1"/>
    <property type="match status" value="1"/>
</dbReference>
<dbReference type="GO" id="GO:0005737">
    <property type="term" value="C:cytoplasm"/>
    <property type="evidence" value="ECO:0007669"/>
    <property type="project" value="UniProtKB-SubCell"/>
</dbReference>
<reference evidence="8 9" key="1">
    <citation type="submission" date="2018-04" db="EMBL/GenBank/DDBJ databases">
        <title>Genomic Encyclopedia of Type Strains, Phase IV (KMG-IV): sequencing the most valuable type-strain genomes for metagenomic binning, comparative biology and taxonomic classification.</title>
        <authorList>
            <person name="Goeker M."/>
        </authorList>
    </citation>
    <scope>NUCLEOTIDE SEQUENCE [LARGE SCALE GENOMIC DNA]</scope>
    <source>
        <strain evidence="8 9">DSM 20705</strain>
    </source>
</reference>
<evidence type="ECO:0000313" key="8">
    <source>
        <dbReference type="EMBL" id="PVY95183.1"/>
    </source>
</evidence>
<dbReference type="Gene3D" id="3.30.950.10">
    <property type="entry name" value="Methyltransferase, Cobalt-precorrin-4 Transmethylase, Domain 2"/>
    <property type="match status" value="1"/>
</dbReference>
<evidence type="ECO:0000256" key="5">
    <source>
        <dbReference type="ARBA" id="ARBA00022691"/>
    </source>
</evidence>
<dbReference type="EC" id="2.1.1.198" evidence="6"/>
<keyword evidence="3 6" id="KW-0489">Methyltransferase</keyword>
<dbReference type="InterPro" id="IPR014776">
    <property type="entry name" value="4pyrrole_Mease_sub2"/>
</dbReference>
<keyword evidence="2 6" id="KW-0698">rRNA processing</keyword>
<dbReference type="SUPFAM" id="SSF53790">
    <property type="entry name" value="Tetrapyrrole methylase"/>
    <property type="match status" value="1"/>
</dbReference>
<comment type="similarity">
    <text evidence="6">Belongs to the methyltransferase superfamily. RsmI family.</text>
</comment>
<comment type="caution">
    <text evidence="8">The sequence shown here is derived from an EMBL/GenBank/DDBJ whole genome shotgun (WGS) entry which is preliminary data.</text>
</comment>
<dbReference type="InterPro" id="IPR008189">
    <property type="entry name" value="rRNA_ssu_MeTfrase_I"/>
</dbReference>
<keyword evidence="4 6" id="KW-0808">Transferase</keyword>
<gene>
    <name evidence="6" type="primary">rsmI</name>
    <name evidence="8" type="ORF">C7381_10271</name>
</gene>
<evidence type="ECO:0000256" key="4">
    <source>
        <dbReference type="ARBA" id="ARBA00022679"/>
    </source>
</evidence>
<dbReference type="Pfam" id="PF00590">
    <property type="entry name" value="TP_methylase"/>
    <property type="match status" value="1"/>
</dbReference>
<dbReference type="EMBL" id="QEKV01000002">
    <property type="protein sequence ID" value="PVY95183.1"/>
    <property type="molecule type" value="Genomic_DNA"/>
</dbReference>
<dbReference type="CDD" id="cd11648">
    <property type="entry name" value="RsmI"/>
    <property type="match status" value="1"/>
</dbReference>
<dbReference type="PIRSF" id="PIRSF005917">
    <property type="entry name" value="MTase_YraL"/>
    <property type="match status" value="1"/>
</dbReference>
<name>A0A2U1E5F8_9FIRM</name>
<dbReference type="AlphaFoldDB" id="A0A2U1E5F8"/>
<comment type="catalytic activity">
    <reaction evidence="6">
        <text>cytidine(1402) in 16S rRNA + S-adenosyl-L-methionine = 2'-O-methylcytidine(1402) in 16S rRNA + S-adenosyl-L-homocysteine + H(+)</text>
        <dbReference type="Rhea" id="RHEA:42924"/>
        <dbReference type="Rhea" id="RHEA-COMP:10285"/>
        <dbReference type="Rhea" id="RHEA-COMP:10286"/>
        <dbReference type="ChEBI" id="CHEBI:15378"/>
        <dbReference type="ChEBI" id="CHEBI:57856"/>
        <dbReference type="ChEBI" id="CHEBI:59789"/>
        <dbReference type="ChEBI" id="CHEBI:74495"/>
        <dbReference type="ChEBI" id="CHEBI:82748"/>
        <dbReference type="EC" id="2.1.1.198"/>
    </reaction>
</comment>
<evidence type="ECO:0000256" key="3">
    <source>
        <dbReference type="ARBA" id="ARBA00022603"/>
    </source>
</evidence>
<dbReference type="Proteomes" id="UP000245793">
    <property type="component" value="Unassembled WGS sequence"/>
</dbReference>
<evidence type="ECO:0000256" key="6">
    <source>
        <dbReference type="HAMAP-Rule" id="MF_01877"/>
    </source>
</evidence>
<dbReference type="PANTHER" id="PTHR46111">
    <property type="entry name" value="RIBOSOMAL RNA SMALL SUBUNIT METHYLTRANSFERASE I"/>
    <property type="match status" value="1"/>
</dbReference>
<dbReference type="InterPro" id="IPR000878">
    <property type="entry name" value="4pyrrol_Mease"/>
</dbReference>
<keyword evidence="1 6" id="KW-0963">Cytoplasm</keyword>
<keyword evidence="9" id="KW-1185">Reference proteome</keyword>
<comment type="subcellular location">
    <subcellularLocation>
        <location evidence="6">Cytoplasm</location>
    </subcellularLocation>
</comment>
<dbReference type="InterPro" id="IPR014777">
    <property type="entry name" value="4pyrrole_Mease_sub1"/>
</dbReference>
<comment type="function">
    <text evidence="6">Catalyzes the 2'-O-methylation of the ribose of cytidine 1402 (C1402) in 16S rRNA.</text>
</comment>
<evidence type="ECO:0000259" key="7">
    <source>
        <dbReference type="Pfam" id="PF00590"/>
    </source>
</evidence>
<proteinExistence type="inferred from homology"/>